<dbReference type="Proteomes" id="UP000282438">
    <property type="component" value="Chromosome"/>
</dbReference>
<evidence type="ECO:0000313" key="3">
    <source>
        <dbReference type="Proteomes" id="UP000282438"/>
    </source>
</evidence>
<dbReference type="RefSeq" id="WP_125974788.1">
    <property type="nucleotide sequence ID" value="NZ_CP034433.1"/>
</dbReference>
<dbReference type="KEGG" id="iod:EJO50_12905"/>
<feature type="domain" description="N-acetyltransferase" evidence="1">
    <location>
        <begin position="233"/>
        <end position="406"/>
    </location>
</feature>
<gene>
    <name evidence="2" type="ORF">EJO50_12905</name>
</gene>
<name>A0A3S8ZV26_9NEIS</name>
<dbReference type="EMBL" id="CP034433">
    <property type="protein sequence ID" value="AZN37306.1"/>
    <property type="molecule type" value="Genomic_DNA"/>
</dbReference>
<proteinExistence type="predicted"/>
<evidence type="ECO:0000259" key="1">
    <source>
        <dbReference type="PROSITE" id="PS51186"/>
    </source>
</evidence>
<keyword evidence="3" id="KW-1185">Reference proteome</keyword>
<dbReference type="OrthoDB" id="8652384at2"/>
<accession>A0A3S8ZV26</accession>
<dbReference type="Gene3D" id="3.40.630.30">
    <property type="match status" value="1"/>
</dbReference>
<dbReference type="SUPFAM" id="SSF55729">
    <property type="entry name" value="Acyl-CoA N-acyltransferases (Nat)"/>
    <property type="match status" value="1"/>
</dbReference>
<evidence type="ECO:0000313" key="2">
    <source>
        <dbReference type="EMBL" id="AZN37306.1"/>
    </source>
</evidence>
<dbReference type="InterPro" id="IPR016181">
    <property type="entry name" value="Acyl_CoA_acyltransferase"/>
</dbReference>
<dbReference type="PROSITE" id="PS51186">
    <property type="entry name" value="GNAT"/>
    <property type="match status" value="1"/>
</dbReference>
<protein>
    <recommendedName>
        <fullName evidence="1">N-acetyltransferase domain-containing protein</fullName>
    </recommendedName>
</protein>
<dbReference type="GO" id="GO:0016747">
    <property type="term" value="F:acyltransferase activity, transferring groups other than amino-acyl groups"/>
    <property type="evidence" value="ECO:0007669"/>
    <property type="project" value="InterPro"/>
</dbReference>
<dbReference type="AlphaFoldDB" id="A0A3S8ZV26"/>
<reference evidence="2 3" key="1">
    <citation type="submission" date="2018-12" db="EMBL/GenBank/DDBJ databases">
        <title>Complete genome sequence of Iodobacter sp. H11R3.</title>
        <authorList>
            <person name="Bae J.-W."/>
        </authorList>
    </citation>
    <scope>NUCLEOTIDE SEQUENCE [LARGE SCALE GENOMIC DNA]</scope>
    <source>
        <strain evidence="2 3">H11R3</strain>
    </source>
</reference>
<dbReference type="InterPro" id="IPR000182">
    <property type="entry name" value="GNAT_dom"/>
</dbReference>
<sequence>MTWITVTCDSLSSIDIIGTARFWPKDIKGAALFIFETKTELSAEELKNNKITASGVGYYTYLKDPSENNEFNQQINFPKGKLNRIGIKLWNTKEEILFEKIEFKVPHGSLSSEHELKSIYIDMNSKILINEFTKYRHGTAFNLLNNKKTCTPKCHAISSHWYSTMDDYALRHINSDVKRTNCYLRLNKQGDIPLTVYHAKPAILKIPPNIEAYLYEIGDKSRNMIKKAVKSGYAYIDVNPDDFIDDVIKIRTSDTLRQGQEIPEYFYRRPESVLSFKSSCDLHGESFFGIFKNNELVAYSTIFLYGELAQVNHILGHKDHLQNGIMNLLVFEMVQNIIKSKPWIKGVNYLYVGNPQKGIGIFKKSMGFKEEAIVTTQSAQDVSCYFENNNKLPENTTKLPMKIKVKKPTPELVLLDNSEVIILEKEAHKFTKNSLSISEGITINTIYYDVISESFINGANTANDFNTVIIKNLTLEKYTDFLSHGIKNLSEKMTKNSFVICDFITNLENPQNKNIILNFLNETLKNKDNELIKNIIDYISRRFRSLDTASIRNGFKSGDYAVKGIINYQKNIDKFGFDSLIVLKKIH</sequence>
<organism evidence="2 3">
    <name type="scientific">Iodobacter ciconiae</name>
    <dbReference type="NCBI Taxonomy" id="2496266"/>
    <lineage>
        <taxon>Bacteria</taxon>
        <taxon>Pseudomonadati</taxon>
        <taxon>Pseudomonadota</taxon>
        <taxon>Betaproteobacteria</taxon>
        <taxon>Neisseriales</taxon>
        <taxon>Chitinibacteraceae</taxon>
        <taxon>Iodobacter</taxon>
    </lineage>
</organism>